<keyword evidence="5" id="KW-0406">Ion transport</keyword>
<keyword evidence="7 13" id="KW-0675">Receptor</keyword>
<dbReference type="PANTHER" id="PTHR18966">
    <property type="entry name" value="IONOTROPIC GLUTAMATE RECEPTOR"/>
    <property type="match status" value="1"/>
</dbReference>
<feature type="transmembrane region" description="Helical" evidence="11">
    <location>
        <begin position="59"/>
        <end position="77"/>
    </location>
</feature>
<comment type="subcellular location">
    <subcellularLocation>
        <location evidence="1">Membrane</location>
        <topology evidence="1">Multi-pass membrane protein</topology>
    </subcellularLocation>
</comment>
<evidence type="ECO:0000256" key="3">
    <source>
        <dbReference type="ARBA" id="ARBA00022692"/>
    </source>
</evidence>
<dbReference type="SUPFAM" id="SSF53850">
    <property type="entry name" value="Periplasmic binding protein-like II"/>
    <property type="match status" value="1"/>
</dbReference>
<proteinExistence type="predicted"/>
<dbReference type="GO" id="GO:0015276">
    <property type="term" value="F:ligand-gated monoatomic ion channel activity"/>
    <property type="evidence" value="ECO:0007669"/>
    <property type="project" value="InterPro"/>
</dbReference>
<dbReference type="InterPro" id="IPR015683">
    <property type="entry name" value="Ionotropic_Glu_rcpt"/>
</dbReference>
<evidence type="ECO:0000256" key="1">
    <source>
        <dbReference type="ARBA" id="ARBA00004141"/>
    </source>
</evidence>
<gene>
    <name evidence="13" type="ORF">glysoja_026379</name>
</gene>
<dbReference type="AlphaFoldDB" id="A0A0B2RGU8"/>
<evidence type="ECO:0000256" key="5">
    <source>
        <dbReference type="ARBA" id="ARBA00023065"/>
    </source>
</evidence>
<evidence type="ECO:0000256" key="10">
    <source>
        <dbReference type="ARBA" id="ARBA00023303"/>
    </source>
</evidence>
<evidence type="ECO:0000256" key="6">
    <source>
        <dbReference type="ARBA" id="ARBA00023136"/>
    </source>
</evidence>
<evidence type="ECO:0000256" key="7">
    <source>
        <dbReference type="ARBA" id="ARBA00023170"/>
    </source>
</evidence>
<dbReference type="EMBL" id="KN650166">
    <property type="protein sequence ID" value="KHN32485.1"/>
    <property type="molecule type" value="Genomic_DNA"/>
</dbReference>
<evidence type="ECO:0000256" key="11">
    <source>
        <dbReference type="SAM" id="Phobius"/>
    </source>
</evidence>
<evidence type="ECO:0000256" key="8">
    <source>
        <dbReference type="ARBA" id="ARBA00023180"/>
    </source>
</evidence>
<keyword evidence="9" id="KW-1071">Ligand-gated ion channel</keyword>
<dbReference type="Gene3D" id="3.40.190.10">
    <property type="entry name" value="Periplasmic binding protein-like II"/>
    <property type="match status" value="1"/>
</dbReference>
<dbReference type="Proteomes" id="UP000053555">
    <property type="component" value="Unassembled WGS sequence"/>
</dbReference>
<keyword evidence="8" id="KW-0325">Glycoprotein</keyword>
<sequence>MITSDVFDAAVGDIAIVSVRTKIVDFTRPYIESGLVVVAPVKKLKSNAWAFLRPFTPHMWGVTAFFFLFVGAVVWILEHRTNDEFRGSPREHIVTVLWFSLSTMFFAHSKSSTYFDSSCPILVCG</sequence>
<evidence type="ECO:0000256" key="2">
    <source>
        <dbReference type="ARBA" id="ARBA00022448"/>
    </source>
</evidence>
<keyword evidence="2" id="KW-0813">Transport</keyword>
<feature type="domain" description="Ionotropic glutamate receptor C-terminal" evidence="12">
    <location>
        <begin position="58"/>
        <end position="110"/>
    </location>
</feature>
<dbReference type="InterPro" id="IPR001320">
    <property type="entry name" value="Iontro_rcpt_C"/>
</dbReference>
<dbReference type="Pfam" id="PF00060">
    <property type="entry name" value="Lig_chan"/>
    <property type="match status" value="1"/>
</dbReference>
<reference evidence="13" key="1">
    <citation type="submission" date="2014-07" db="EMBL/GenBank/DDBJ databases">
        <title>Identification of a novel salt tolerance gene in wild soybean by whole-genome sequencing.</title>
        <authorList>
            <person name="Lam H.-M."/>
            <person name="Qi X."/>
            <person name="Li M.-W."/>
            <person name="Liu X."/>
            <person name="Xie M."/>
            <person name="Ni M."/>
            <person name="Xu X."/>
        </authorList>
    </citation>
    <scope>NUCLEOTIDE SEQUENCE [LARGE SCALE GENOMIC DNA]</scope>
    <source>
        <tissue evidence="13">Root</tissue>
    </source>
</reference>
<keyword evidence="6 11" id="KW-0472">Membrane</keyword>
<keyword evidence="4 11" id="KW-1133">Transmembrane helix</keyword>
<keyword evidence="3 11" id="KW-0812">Transmembrane</keyword>
<protein>
    <submittedName>
        <fullName evidence="13">Glutamate receptor 3.2</fullName>
    </submittedName>
</protein>
<name>A0A0B2RGU8_GLYSO</name>
<evidence type="ECO:0000259" key="12">
    <source>
        <dbReference type="Pfam" id="PF00060"/>
    </source>
</evidence>
<accession>A0A0B2RGU8</accession>
<evidence type="ECO:0000256" key="4">
    <source>
        <dbReference type="ARBA" id="ARBA00022989"/>
    </source>
</evidence>
<organism evidence="13">
    <name type="scientific">Glycine soja</name>
    <name type="common">Wild soybean</name>
    <dbReference type="NCBI Taxonomy" id="3848"/>
    <lineage>
        <taxon>Eukaryota</taxon>
        <taxon>Viridiplantae</taxon>
        <taxon>Streptophyta</taxon>
        <taxon>Embryophyta</taxon>
        <taxon>Tracheophyta</taxon>
        <taxon>Spermatophyta</taxon>
        <taxon>Magnoliopsida</taxon>
        <taxon>eudicotyledons</taxon>
        <taxon>Gunneridae</taxon>
        <taxon>Pentapetalae</taxon>
        <taxon>rosids</taxon>
        <taxon>fabids</taxon>
        <taxon>Fabales</taxon>
        <taxon>Fabaceae</taxon>
        <taxon>Papilionoideae</taxon>
        <taxon>50 kb inversion clade</taxon>
        <taxon>NPAAA clade</taxon>
        <taxon>indigoferoid/millettioid clade</taxon>
        <taxon>Phaseoleae</taxon>
        <taxon>Glycine</taxon>
        <taxon>Glycine subgen. Soja</taxon>
    </lineage>
</organism>
<evidence type="ECO:0000256" key="9">
    <source>
        <dbReference type="ARBA" id="ARBA00023286"/>
    </source>
</evidence>
<dbReference type="Gene3D" id="1.10.287.70">
    <property type="match status" value="1"/>
</dbReference>
<keyword evidence="10" id="KW-0407">Ion channel</keyword>
<evidence type="ECO:0000313" key="13">
    <source>
        <dbReference type="EMBL" id="KHN32485.1"/>
    </source>
</evidence>
<dbReference type="GO" id="GO:0016020">
    <property type="term" value="C:membrane"/>
    <property type="evidence" value="ECO:0007669"/>
    <property type="project" value="UniProtKB-SubCell"/>
</dbReference>